<comment type="caution">
    <text evidence="2">The sequence shown here is derived from an EMBL/GenBank/DDBJ whole genome shotgun (WGS) entry which is preliminary data.</text>
</comment>
<evidence type="ECO:0000256" key="1">
    <source>
        <dbReference type="SAM" id="MobiDB-lite"/>
    </source>
</evidence>
<reference evidence="2" key="1">
    <citation type="submission" date="2021-10" db="EMBL/GenBank/DDBJ databases">
        <title>Melipona bicolor Genome sequencing and assembly.</title>
        <authorList>
            <person name="Araujo N.S."/>
            <person name="Arias M.C."/>
        </authorList>
    </citation>
    <scope>NUCLEOTIDE SEQUENCE</scope>
    <source>
        <strain evidence="2">USP_2M_L1-L4_2017</strain>
        <tissue evidence="2">Whole body</tissue>
    </source>
</reference>
<protein>
    <submittedName>
        <fullName evidence="2">Uncharacterized protein</fullName>
    </submittedName>
</protein>
<keyword evidence="3" id="KW-1185">Reference proteome</keyword>
<dbReference type="AlphaFoldDB" id="A0AA40KKV1"/>
<feature type="compositionally biased region" description="Acidic residues" evidence="1">
    <location>
        <begin position="43"/>
        <end position="52"/>
    </location>
</feature>
<dbReference type="EMBL" id="JAHYIQ010000019">
    <property type="protein sequence ID" value="KAK1124165.1"/>
    <property type="molecule type" value="Genomic_DNA"/>
</dbReference>
<proteinExistence type="predicted"/>
<evidence type="ECO:0000313" key="2">
    <source>
        <dbReference type="EMBL" id="KAK1124165.1"/>
    </source>
</evidence>
<dbReference type="Proteomes" id="UP001177670">
    <property type="component" value="Unassembled WGS sequence"/>
</dbReference>
<sequence>MDSDKEQKEKIRDISANDLSNISSTNKGFDPKDKIKSEKTEENDSDSDSSSK</sequence>
<feature type="compositionally biased region" description="Polar residues" evidence="1">
    <location>
        <begin position="17"/>
        <end position="27"/>
    </location>
</feature>
<name>A0AA40KKV1_9HYME</name>
<gene>
    <name evidence="2" type="ORF">K0M31_007189</name>
</gene>
<organism evidence="2 3">
    <name type="scientific">Melipona bicolor</name>
    <dbReference type="NCBI Taxonomy" id="60889"/>
    <lineage>
        <taxon>Eukaryota</taxon>
        <taxon>Metazoa</taxon>
        <taxon>Ecdysozoa</taxon>
        <taxon>Arthropoda</taxon>
        <taxon>Hexapoda</taxon>
        <taxon>Insecta</taxon>
        <taxon>Pterygota</taxon>
        <taxon>Neoptera</taxon>
        <taxon>Endopterygota</taxon>
        <taxon>Hymenoptera</taxon>
        <taxon>Apocrita</taxon>
        <taxon>Aculeata</taxon>
        <taxon>Apoidea</taxon>
        <taxon>Anthophila</taxon>
        <taxon>Apidae</taxon>
        <taxon>Melipona</taxon>
    </lineage>
</organism>
<feature type="region of interest" description="Disordered" evidence="1">
    <location>
        <begin position="1"/>
        <end position="52"/>
    </location>
</feature>
<evidence type="ECO:0000313" key="3">
    <source>
        <dbReference type="Proteomes" id="UP001177670"/>
    </source>
</evidence>
<feature type="compositionally biased region" description="Basic and acidic residues" evidence="1">
    <location>
        <begin position="1"/>
        <end position="15"/>
    </location>
</feature>
<accession>A0AA40KKV1</accession>
<feature type="compositionally biased region" description="Basic and acidic residues" evidence="1">
    <location>
        <begin position="29"/>
        <end position="42"/>
    </location>
</feature>